<sequence length="264" mass="30395">MTKIATSSSILRQRIQRFLYAPHNAGRLQVAQLVEQLSHGGPVYLFGGAIRDFALDGIRYFNSDLDFVVHCPAPELAKIMRDIKQSHPVHTNKFGGYRVKCDKWWLDIWPLEETWAFKQNWVKLTQPQALLKTTITNWDAALFDLSNQKLLLAPHYFDDLNQGILKLNLSQNPNPQGTLLRLLRCLISKPVTWLDTHLFEYLSTCLSPPQIAQLRQYEKVQYSSCYLAQISDELIQLQLSQPISASGLIANRLYQLNLELDYHD</sequence>
<evidence type="ECO:0008006" key="3">
    <source>
        <dbReference type="Google" id="ProtNLM"/>
    </source>
</evidence>
<evidence type="ECO:0000313" key="1">
    <source>
        <dbReference type="EMBL" id="WAJ70871.1"/>
    </source>
</evidence>
<dbReference type="InterPro" id="IPR043519">
    <property type="entry name" value="NT_sf"/>
</dbReference>
<gene>
    <name evidence="1" type="ORF">OLW01_03410</name>
</gene>
<evidence type="ECO:0000313" key="2">
    <source>
        <dbReference type="Proteomes" id="UP001163726"/>
    </source>
</evidence>
<keyword evidence="2" id="KW-1185">Reference proteome</keyword>
<dbReference type="Proteomes" id="UP001163726">
    <property type="component" value="Chromosome"/>
</dbReference>
<dbReference type="SUPFAM" id="SSF81301">
    <property type="entry name" value="Nucleotidyltransferase"/>
    <property type="match status" value="1"/>
</dbReference>
<accession>A0ABY7ARJ1</accession>
<proteinExistence type="predicted"/>
<reference evidence="1" key="1">
    <citation type="submission" date="2022-10" db="EMBL/GenBank/DDBJ databases">
        <title>Catenovulum adriacola sp. nov. isolated in the Harbour of Susak.</title>
        <authorList>
            <person name="Schoch T."/>
            <person name="Reich S.J."/>
            <person name="Stoeferle S."/>
            <person name="Flaiz M."/>
            <person name="Kazda M."/>
            <person name="Riedel C.U."/>
            <person name="Duerre P."/>
        </authorList>
    </citation>
    <scope>NUCLEOTIDE SEQUENCE</scope>
    <source>
        <strain evidence="1">TS8</strain>
    </source>
</reference>
<name>A0ABY7ARJ1_9ALTE</name>
<dbReference type="RefSeq" id="WP_268075217.1">
    <property type="nucleotide sequence ID" value="NZ_CP109965.1"/>
</dbReference>
<organism evidence="1 2">
    <name type="scientific">Catenovulum adriaticum</name>
    <dbReference type="NCBI Taxonomy" id="2984846"/>
    <lineage>
        <taxon>Bacteria</taxon>
        <taxon>Pseudomonadati</taxon>
        <taxon>Pseudomonadota</taxon>
        <taxon>Gammaproteobacteria</taxon>
        <taxon>Alteromonadales</taxon>
        <taxon>Alteromonadaceae</taxon>
        <taxon>Catenovulum</taxon>
    </lineage>
</organism>
<dbReference type="Gene3D" id="3.30.460.10">
    <property type="entry name" value="Beta Polymerase, domain 2"/>
    <property type="match status" value="1"/>
</dbReference>
<dbReference type="EMBL" id="CP109965">
    <property type="protein sequence ID" value="WAJ70871.1"/>
    <property type="molecule type" value="Genomic_DNA"/>
</dbReference>
<protein>
    <recommendedName>
        <fullName evidence="3">Poly A polymerase head domain-containing protein</fullName>
    </recommendedName>
</protein>